<organism evidence="1 2">
    <name type="scientific">Streptoalloteichus tenebrarius (strain ATCC 17920 / DSM 40477 / JCM 4838 / CBS 697.72 / NBRC 16177 / NCIMB 11028 / NRRL B-12390 / A12253. 1 / ISP 5477)</name>
    <name type="common">Streptomyces tenebrarius</name>
    <dbReference type="NCBI Taxonomy" id="1933"/>
    <lineage>
        <taxon>Bacteria</taxon>
        <taxon>Bacillati</taxon>
        <taxon>Actinomycetota</taxon>
        <taxon>Actinomycetes</taxon>
        <taxon>Pseudonocardiales</taxon>
        <taxon>Pseudonocardiaceae</taxon>
        <taxon>Streptoalloteichus</taxon>
    </lineage>
</organism>
<evidence type="ECO:0000313" key="2">
    <source>
        <dbReference type="Proteomes" id="UP001205311"/>
    </source>
</evidence>
<comment type="caution">
    <text evidence="1">The sequence shown here is derived from an EMBL/GenBank/DDBJ whole genome shotgun (WGS) entry which is preliminary data.</text>
</comment>
<protein>
    <recommendedName>
        <fullName evidence="3">Transposase</fullName>
    </recommendedName>
</protein>
<proteinExistence type="predicted"/>
<sequence>MKKIDYVFPSPKWGPLAREWRTSLGFGDKSLDTVRVHLQRRRLLGEGALSGTEGAAQ</sequence>
<dbReference type="Proteomes" id="UP001205311">
    <property type="component" value="Unassembled WGS sequence"/>
</dbReference>
<evidence type="ECO:0008006" key="3">
    <source>
        <dbReference type="Google" id="ProtNLM"/>
    </source>
</evidence>
<gene>
    <name evidence="1" type="ORF">LX15_001777</name>
</gene>
<keyword evidence="2" id="KW-1185">Reference proteome</keyword>
<reference evidence="1 2" key="1">
    <citation type="submission" date="2022-06" db="EMBL/GenBank/DDBJ databases">
        <title>Genomic Encyclopedia of Archaeal and Bacterial Type Strains, Phase II (KMG-II): from individual species to whole genera.</title>
        <authorList>
            <person name="Goeker M."/>
        </authorList>
    </citation>
    <scope>NUCLEOTIDE SEQUENCE [LARGE SCALE GENOMIC DNA]</scope>
    <source>
        <strain evidence="1 2">DSM 40477</strain>
    </source>
</reference>
<evidence type="ECO:0000313" key="1">
    <source>
        <dbReference type="EMBL" id="MCP2258090.1"/>
    </source>
</evidence>
<name>A0ABT1HRD4_STRSD</name>
<accession>A0ABT1HRD4</accession>
<dbReference type="EMBL" id="JAMTCP010000006">
    <property type="protein sequence ID" value="MCP2258090.1"/>
    <property type="molecule type" value="Genomic_DNA"/>
</dbReference>
<dbReference type="RefSeq" id="WP_253669019.1">
    <property type="nucleotide sequence ID" value="NZ_JAMTCP010000006.1"/>
</dbReference>